<comment type="caution">
    <text evidence="8">The sequence shown here is derived from an EMBL/GenBank/DDBJ whole genome shotgun (WGS) entry which is preliminary data.</text>
</comment>
<dbReference type="SMART" id="SM00315">
    <property type="entry name" value="RGS"/>
    <property type="match status" value="1"/>
</dbReference>
<keyword evidence="4" id="KW-0479">Metal-binding</keyword>
<evidence type="ECO:0000256" key="3">
    <source>
        <dbReference type="PROSITE-ProRule" id="PRU00023"/>
    </source>
</evidence>
<dbReference type="PANTHER" id="PTHR24198:SF165">
    <property type="entry name" value="ANKYRIN REPEAT-CONTAINING PROTEIN-RELATED"/>
    <property type="match status" value="1"/>
</dbReference>
<dbReference type="Gene3D" id="1.25.40.10">
    <property type="entry name" value="Tetratricopeptide repeat domain"/>
    <property type="match status" value="1"/>
</dbReference>
<dbReference type="InterPro" id="IPR036305">
    <property type="entry name" value="RGS_sf"/>
</dbReference>
<evidence type="ECO:0000313" key="8">
    <source>
        <dbReference type="EMBL" id="KAF4032627.1"/>
    </source>
</evidence>
<dbReference type="Gene3D" id="1.10.167.10">
    <property type="entry name" value="Regulator of G-protein Signalling 4, domain 2"/>
    <property type="match status" value="1"/>
</dbReference>
<dbReference type="InterPro" id="IPR044926">
    <property type="entry name" value="RGS_subdomain_2"/>
</dbReference>
<dbReference type="InterPro" id="IPR011990">
    <property type="entry name" value="TPR-like_helical_dom_sf"/>
</dbReference>
<dbReference type="CDD" id="cd19757">
    <property type="entry name" value="Bbox1"/>
    <property type="match status" value="1"/>
</dbReference>
<dbReference type="InterPro" id="IPR002110">
    <property type="entry name" value="Ankyrin_rpt"/>
</dbReference>
<name>A0A833SCV9_PHYIN</name>
<dbReference type="Pfam" id="PF12796">
    <property type="entry name" value="Ank_2"/>
    <property type="match status" value="1"/>
</dbReference>
<proteinExistence type="predicted"/>
<keyword evidence="4" id="KW-0862">Zinc</keyword>
<dbReference type="InterPro" id="IPR036770">
    <property type="entry name" value="Ankyrin_rpt-contain_sf"/>
</dbReference>
<dbReference type="GO" id="GO:0008270">
    <property type="term" value="F:zinc ion binding"/>
    <property type="evidence" value="ECO:0007669"/>
    <property type="project" value="UniProtKB-KW"/>
</dbReference>
<feature type="domain" description="RGS" evidence="7">
    <location>
        <begin position="966"/>
        <end position="1074"/>
    </location>
</feature>
<keyword evidence="2 3" id="KW-0040">ANK repeat</keyword>
<dbReference type="SUPFAM" id="SSF48452">
    <property type="entry name" value="TPR-like"/>
    <property type="match status" value="1"/>
</dbReference>
<organism evidence="8 9">
    <name type="scientific">Phytophthora infestans</name>
    <name type="common">Potato late blight agent</name>
    <name type="synonym">Botrytis infestans</name>
    <dbReference type="NCBI Taxonomy" id="4787"/>
    <lineage>
        <taxon>Eukaryota</taxon>
        <taxon>Sar</taxon>
        <taxon>Stramenopiles</taxon>
        <taxon>Oomycota</taxon>
        <taxon>Peronosporomycetes</taxon>
        <taxon>Peronosporales</taxon>
        <taxon>Peronosporaceae</taxon>
        <taxon>Phytophthora</taxon>
    </lineage>
</organism>
<feature type="domain" description="B box-type" evidence="6">
    <location>
        <begin position="635"/>
        <end position="681"/>
    </location>
</feature>
<feature type="compositionally biased region" description="Basic and acidic residues" evidence="5">
    <location>
        <begin position="21"/>
        <end position="34"/>
    </location>
</feature>
<protein>
    <submittedName>
        <fullName evidence="8">Regulator of G protein signaling domain-containing protein</fullName>
    </submittedName>
</protein>
<evidence type="ECO:0000259" key="7">
    <source>
        <dbReference type="PROSITE" id="PS50132"/>
    </source>
</evidence>
<feature type="repeat" description="ANK" evidence="3">
    <location>
        <begin position="198"/>
        <end position="230"/>
    </location>
</feature>
<evidence type="ECO:0000259" key="6">
    <source>
        <dbReference type="PROSITE" id="PS50119"/>
    </source>
</evidence>
<dbReference type="SUPFAM" id="SSF48097">
    <property type="entry name" value="Regulator of G-protein signaling, RGS"/>
    <property type="match status" value="1"/>
</dbReference>
<dbReference type="InterPro" id="IPR016137">
    <property type="entry name" value="RGS"/>
</dbReference>
<dbReference type="Proteomes" id="UP000602510">
    <property type="component" value="Unassembled WGS sequence"/>
</dbReference>
<dbReference type="PROSITE" id="PS50088">
    <property type="entry name" value="ANK_REPEAT"/>
    <property type="match status" value="4"/>
</dbReference>
<dbReference type="InterPro" id="IPR000315">
    <property type="entry name" value="Znf_B-box"/>
</dbReference>
<accession>A0A833SCV9</accession>
<keyword evidence="9" id="KW-1185">Reference proteome</keyword>
<evidence type="ECO:0000256" key="5">
    <source>
        <dbReference type="SAM" id="MobiDB-lite"/>
    </source>
</evidence>
<evidence type="ECO:0000256" key="1">
    <source>
        <dbReference type="ARBA" id="ARBA00022737"/>
    </source>
</evidence>
<dbReference type="Pfam" id="PF13857">
    <property type="entry name" value="Ank_5"/>
    <property type="match status" value="1"/>
</dbReference>
<evidence type="ECO:0000256" key="2">
    <source>
        <dbReference type="ARBA" id="ARBA00023043"/>
    </source>
</evidence>
<keyword evidence="1" id="KW-0677">Repeat</keyword>
<feature type="region of interest" description="Disordered" evidence="5">
    <location>
        <begin position="15"/>
        <end position="34"/>
    </location>
</feature>
<dbReference type="AlphaFoldDB" id="A0A833SCV9"/>
<feature type="repeat" description="ANK" evidence="3">
    <location>
        <begin position="457"/>
        <end position="489"/>
    </location>
</feature>
<dbReference type="PROSITE" id="PS50297">
    <property type="entry name" value="ANK_REP_REGION"/>
    <property type="match status" value="3"/>
</dbReference>
<dbReference type="Gene3D" id="1.25.40.20">
    <property type="entry name" value="Ankyrin repeat-containing domain"/>
    <property type="match status" value="2"/>
</dbReference>
<evidence type="ECO:0000313" key="9">
    <source>
        <dbReference type="Proteomes" id="UP000602510"/>
    </source>
</evidence>
<reference evidence="8" key="1">
    <citation type="submission" date="2020-04" db="EMBL/GenBank/DDBJ databases">
        <title>Hybrid Assembly of Korean Phytophthora infestans isolates.</title>
        <authorList>
            <person name="Prokchorchik M."/>
            <person name="Lee Y."/>
            <person name="Seo J."/>
            <person name="Cho J.-H."/>
            <person name="Park Y.-E."/>
            <person name="Jang D.-C."/>
            <person name="Im J.-S."/>
            <person name="Choi J.-G."/>
            <person name="Park H.-J."/>
            <person name="Lee G.-B."/>
            <person name="Lee Y.-G."/>
            <person name="Hong S.-Y."/>
            <person name="Cho K."/>
            <person name="Sohn K.H."/>
        </authorList>
    </citation>
    <scope>NUCLEOTIDE SEQUENCE</scope>
    <source>
        <strain evidence="8">KR_1_A1</strain>
    </source>
</reference>
<feature type="repeat" description="ANK" evidence="3">
    <location>
        <begin position="264"/>
        <end position="296"/>
    </location>
</feature>
<dbReference type="PROSITE" id="PS50119">
    <property type="entry name" value="ZF_BBOX"/>
    <property type="match status" value="1"/>
</dbReference>
<dbReference type="EMBL" id="WSZM01000472">
    <property type="protein sequence ID" value="KAF4032627.1"/>
    <property type="molecule type" value="Genomic_DNA"/>
</dbReference>
<dbReference type="PROSITE" id="PS50132">
    <property type="entry name" value="RGS"/>
    <property type="match status" value="1"/>
</dbReference>
<dbReference type="PANTHER" id="PTHR24198">
    <property type="entry name" value="ANKYRIN REPEAT AND PROTEIN KINASE DOMAIN-CONTAINING PROTEIN"/>
    <property type="match status" value="1"/>
</dbReference>
<dbReference type="SMART" id="SM00248">
    <property type="entry name" value="ANK"/>
    <property type="match status" value="5"/>
</dbReference>
<keyword evidence="4" id="KW-0863">Zinc-finger</keyword>
<dbReference type="SUPFAM" id="SSF48403">
    <property type="entry name" value="Ankyrin repeat"/>
    <property type="match status" value="2"/>
</dbReference>
<feature type="repeat" description="ANK" evidence="3">
    <location>
        <begin position="297"/>
        <end position="329"/>
    </location>
</feature>
<evidence type="ECO:0000256" key="4">
    <source>
        <dbReference type="PROSITE-ProRule" id="PRU00024"/>
    </source>
</evidence>
<dbReference type="Pfam" id="PF00615">
    <property type="entry name" value="RGS"/>
    <property type="match status" value="1"/>
</dbReference>
<gene>
    <name evidence="8" type="ORF">GN244_ATG15443</name>
</gene>
<sequence>MECLEAHTRLEQKKKSVLRRQQRELQKQKQDVRAQEKELDKLALRCLEMEEEDRLSVAMEALHRDEEERKRMESQELDELQLNRLISETRKKTITLGLSASTPGVSGLQRLRLLEARIVEKELALKKSNEAKLRLDALPARRHKLTQLMHSFFSSSLGKKVERIVYQQHWDRLVPLFDVATASYGTRSTDLLNHESENGFTPVLITVFKGKPRVLRRLLELGASPDTETKAGMTPLLAAVMTGDVVALSILVEFKVVLNHETTNQVNAVLLAADKGREEILKALLQYGANVDGVNKAGRSTLIQAAISGNIDLFKILLAYGARKEHRDQGGKAALDWAVQLHNSAIVSALNRFLPGANLLAQLKAEEEEEEDGGVLSSLSTNRIMRQQRAAEMDRAMRMADVVRIRKLLSSDEFQLSPNYEDATGNSPLLVVCSIGTYADTVQCLKSVCIPTHQNREGVNALMIACKRGDVAMMQLLMTYGCNLLTRDFSGRDALHYLNAYDHPDLAIDFTNKYHKYHRENNRGLLLGRIVPTDNFVEPEYTISLVQVDISVGLGSDRDLSCRTVEEPGNAQFSEEDLVCDPVIRQWRIQQEKLKRDRKRRLQFDKERERILAARSRGRRNGLIAPLPSVPAGRLKLPTCDNCQQSRARKRCPSCDQVLCDKCHTRLHELAYRRHHEYEELHPELYVGHELKEVALTNQESSLQNSVVRSVNCVAEMRSLLLGDGLVSPVTTSSMPRRSVDPEVDNYQRKKRIAKEKAISQMQVNVPVVAAKHAAQAGEETVFTQPAELELAALYTSQKKYERARELLGEVEKLILNSMGILHPTMLTVAIGKARISQENGDFEQCVCMMEDALSRFENALPLDHKDILTATSILLQSLDALEHYHRAVVTCRRVYHIRVRAVLPTHQCLKEICEQLDEFLSKRETVDMSKEDLITLDKTEQERKRVKQLASESEKHLANFRRLTMEDPEGLADFVSFAKQEFAEDMVGFWISVEKFKGCAQNGIDSRTLRSHAVNIYLTYIESRSVKVITAAQRKKIKKAITTPGKKLSQLIYDDVQAQIFELVYKGVYVRYLAQAAN</sequence>